<dbReference type="Gene3D" id="3.40.1010.10">
    <property type="entry name" value="Cobalt-precorrin-4 Transmethylase, Domain 1"/>
    <property type="match status" value="1"/>
</dbReference>
<dbReference type="InterPro" id="IPR018063">
    <property type="entry name" value="SAM_MeTrfase_RsmI_CS"/>
</dbReference>
<dbReference type="PANTHER" id="PTHR46111:SF1">
    <property type="entry name" value="RIBOSOMAL RNA SMALL SUBUNIT METHYLTRANSFERASE I"/>
    <property type="match status" value="1"/>
</dbReference>
<evidence type="ECO:0000256" key="4">
    <source>
        <dbReference type="ARBA" id="ARBA00022679"/>
    </source>
</evidence>
<keyword evidence="4 6" id="KW-0808">Transferase</keyword>
<keyword evidence="3 6" id="KW-0489">Methyltransferase</keyword>
<evidence type="ECO:0000256" key="6">
    <source>
        <dbReference type="HAMAP-Rule" id="MF_01877"/>
    </source>
</evidence>
<comment type="function">
    <text evidence="6">Catalyzes the 2'-O-methylation of the ribose of cytidine 1402 (C1402) in 16S rRNA.</text>
</comment>
<dbReference type="PIRSF" id="PIRSF005917">
    <property type="entry name" value="MTase_YraL"/>
    <property type="match status" value="1"/>
</dbReference>
<name>A0A7V0NES1_DESA2</name>
<evidence type="ECO:0000256" key="5">
    <source>
        <dbReference type="ARBA" id="ARBA00022691"/>
    </source>
</evidence>
<dbReference type="InterPro" id="IPR008189">
    <property type="entry name" value="rRNA_ssu_MeTfrase_I"/>
</dbReference>
<comment type="subcellular location">
    <subcellularLocation>
        <location evidence="6">Cytoplasm</location>
    </subcellularLocation>
</comment>
<dbReference type="Pfam" id="PF00590">
    <property type="entry name" value="TP_methylase"/>
    <property type="match status" value="1"/>
</dbReference>
<evidence type="ECO:0000256" key="2">
    <source>
        <dbReference type="ARBA" id="ARBA00022552"/>
    </source>
</evidence>
<dbReference type="NCBIfam" id="TIGR00096">
    <property type="entry name" value="16S rRNA (cytidine(1402)-2'-O)-methyltransferase"/>
    <property type="match status" value="1"/>
</dbReference>
<dbReference type="Gene3D" id="3.30.950.10">
    <property type="entry name" value="Methyltransferase, Cobalt-precorrin-4 Transmethylase, Domain 2"/>
    <property type="match status" value="1"/>
</dbReference>
<accession>A0A7V0NES1</accession>
<dbReference type="InterPro" id="IPR014777">
    <property type="entry name" value="4pyrrole_Mease_sub1"/>
</dbReference>
<dbReference type="GO" id="GO:0005737">
    <property type="term" value="C:cytoplasm"/>
    <property type="evidence" value="ECO:0007669"/>
    <property type="project" value="UniProtKB-SubCell"/>
</dbReference>
<dbReference type="PANTHER" id="PTHR46111">
    <property type="entry name" value="RIBOSOMAL RNA SMALL SUBUNIT METHYLTRANSFERASE I"/>
    <property type="match status" value="1"/>
</dbReference>
<organism evidence="8">
    <name type="scientific">Desulfofervidus auxilii</name>
    <dbReference type="NCBI Taxonomy" id="1621989"/>
    <lineage>
        <taxon>Bacteria</taxon>
        <taxon>Pseudomonadati</taxon>
        <taxon>Thermodesulfobacteriota</taxon>
        <taxon>Candidatus Desulfofervidia</taxon>
        <taxon>Candidatus Desulfofervidales</taxon>
        <taxon>Candidatus Desulfofervidaceae</taxon>
        <taxon>Candidatus Desulfofervidus</taxon>
    </lineage>
</organism>
<dbReference type="FunFam" id="3.40.1010.10:FF:000007">
    <property type="entry name" value="Ribosomal RNA small subunit methyltransferase I"/>
    <property type="match status" value="1"/>
</dbReference>
<dbReference type="SUPFAM" id="SSF53790">
    <property type="entry name" value="Tetrapyrrole methylase"/>
    <property type="match status" value="1"/>
</dbReference>
<evidence type="ECO:0000259" key="7">
    <source>
        <dbReference type="Pfam" id="PF00590"/>
    </source>
</evidence>
<comment type="similarity">
    <text evidence="6">Belongs to the methyltransferase superfamily. RsmI family.</text>
</comment>
<evidence type="ECO:0000256" key="3">
    <source>
        <dbReference type="ARBA" id="ARBA00022603"/>
    </source>
</evidence>
<dbReference type="FunFam" id="3.30.950.10:FF:000002">
    <property type="entry name" value="Ribosomal RNA small subunit methyltransferase I"/>
    <property type="match status" value="1"/>
</dbReference>
<dbReference type="Proteomes" id="UP000885706">
    <property type="component" value="Unassembled WGS sequence"/>
</dbReference>
<dbReference type="CDD" id="cd11648">
    <property type="entry name" value="RsmI"/>
    <property type="match status" value="1"/>
</dbReference>
<sequence>MLYIVATPIGNLEDITIRALRILKEVDFIAAENIRHTKKLLNYYGIKTPLISYREENREKQGGKIVKLLKEGKNIALVSDAGTPCVSDPGTHLVDLALKEGIKVASVPGPSALVASLSICGVPAHRFIFLGFLPQKEGKKRKLLEGLKNINYTIIFFESPHRLKKTLKLLEEIYPKYEIVIIREVTKLHEEVIKGKIKDILRKLKEIKGEITIILSRTIDTSVRKIN</sequence>
<evidence type="ECO:0000313" key="8">
    <source>
        <dbReference type="EMBL" id="HDD35528.1"/>
    </source>
</evidence>
<dbReference type="InterPro" id="IPR000878">
    <property type="entry name" value="4pyrrol_Mease"/>
</dbReference>
<reference evidence="8" key="1">
    <citation type="journal article" date="2020" name="mSystems">
        <title>Genome- and Community-Level Interaction Insights into Carbon Utilization and Element Cycling Functions of Hydrothermarchaeota in Hydrothermal Sediment.</title>
        <authorList>
            <person name="Zhou Z."/>
            <person name="Liu Y."/>
            <person name="Xu W."/>
            <person name="Pan J."/>
            <person name="Luo Z.H."/>
            <person name="Li M."/>
        </authorList>
    </citation>
    <scope>NUCLEOTIDE SEQUENCE [LARGE SCALE GENOMIC DNA]</scope>
    <source>
        <strain evidence="8">HyVt-113</strain>
    </source>
</reference>
<keyword evidence="2 6" id="KW-0698">rRNA processing</keyword>
<keyword evidence="5 6" id="KW-0949">S-adenosyl-L-methionine</keyword>
<comment type="caution">
    <text evidence="8">The sequence shown here is derived from an EMBL/GenBank/DDBJ whole genome shotgun (WGS) entry which is preliminary data.</text>
</comment>
<feature type="domain" description="Tetrapyrrole methylase" evidence="7">
    <location>
        <begin position="1"/>
        <end position="200"/>
    </location>
</feature>
<dbReference type="EMBL" id="DQWQ01000082">
    <property type="protein sequence ID" value="HDD35528.1"/>
    <property type="molecule type" value="Genomic_DNA"/>
</dbReference>
<keyword evidence="1 6" id="KW-0963">Cytoplasm</keyword>
<dbReference type="GO" id="GO:0070677">
    <property type="term" value="F:rRNA (cytosine-2'-O-)-methyltransferase activity"/>
    <property type="evidence" value="ECO:0007669"/>
    <property type="project" value="UniProtKB-UniRule"/>
</dbReference>
<comment type="catalytic activity">
    <reaction evidence="6">
        <text>cytidine(1402) in 16S rRNA + S-adenosyl-L-methionine = 2'-O-methylcytidine(1402) in 16S rRNA + S-adenosyl-L-homocysteine + H(+)</text>
        <dbReference type="Rhea" id="RHEA:42924"/>
        <dbReference type="Rhea" id="RHEA-COMP:10285"/>
        <dbReference type="Rhea" id="RHEA-COMP:10286"/>
        <dbReference type="ChEBI" id="CHEBI:15378"/>
        <dbReference type="ChEBI" id="CHEBI:57856"/>
        <dbReference type="ChEBI" id="CHEBI:59789"/>
        <dbReference type="ChEBI" id="CHEBI:74495"/>
        <dbReference type="ChEBI" id="CHEBI:82748"/>
        <dbReference type="EC" id="2.1.1.198"/>
    </reaction>
</comment>
<proteinExistence type="inferred from homology"/>
<dbReference type="InterPro" id="IPR035996">
    <property type="entry name" value="4pyrrol_Methylase_sf"/>
</dbReference>
<dbReference type="AlphaFoldDB" id="A0A7V0NES1"/>
<protein>
    <recommendedName>
        <fullName evidence="6">Ribosomal RNA small subunit methyltransferase I</fullName>
        <ecNumber evidence="6">2.1.1.198</ecNumber>
    </recommendedName>
    <alternativeName>
        <fullName evidence="6">16S rRNA 2'-O-ribose C1402 methyltransferase</fullName>
    </alternativeName>
    <alternativeName>
        <fullName evidence="6">rRNA (cytidine-2'-O-)-methyltransferase RsmI</fullName>
    </alternativeName>
</protein>
<dbReference type="EC" id="2.1.1.198" evidence="6"/>
<gene>
    <name evidence="6 8" type="primary">rsmI</name>
    <name evidence="8" type="ORF">ENF30_01875</name>
</gene>
<evidence type="ECO:0000256" key="1">
    <source>
        <dbReference type="ARBA" id="ARBA00022490"/>
    </source>
</evidence>
<dbReference type="HAMAP" id="MF_01877">
    <property type="entry name" value="16SrRNA_methyltr_I"/>
    <property type="match status" value="1"/>
</dbReference>
<dbReference type="InterPro" id="IPR014776">
    <property type="entry name" value="4pyrrole_Mease_sub2"/>
</dbReference>
<dbReference type="PROSITE" id="PS01296">
    <property type="entry name" value="RSMI"/>
    <property type="match status" value="1"/>
</dbReference>